<reference evidence="2" key="1">
    <citation type="submission" date="2019-07" db="EMBL/GenBank/DDBJ databases">
        <title>Complete Genome Sequences of Vibrion rotiferianus strain AM7.</title>
        <authorList>
            <person name="Miyazaki K."/>
            <person name="Wiseschart A."/>
            <person name="Pootanakit K."/>
            <person name="Ishimori K."/>
            <person name="Kitahara K."/>
        </authorList>
    </citation>
    <scope>NUCLEOTIDE SEQUENCE [LARGE SCALE GENOMIC DNA]</scope>
    <source>
        <strain evidence="2">AM7</strain>
    </source>
</reference>
<evidence type="ECO:0000313" key="1">
    <source>
        <dbReference type="EMBL" id="BBL90783.1"/>
    </source>
</evidence>
<name>A0A510IAJ5_9VIBR</name>
<evidence type="ECO:0000313" key="2">
    <source>
        <dbReference type="Proteomes" id="UP000315115"/>
    </source>
</evidence>
<accession>A0A510IAJ5</accession>
<dbReference type="AlphaFoldDB" id="A0A510IAJ5"/>
<dbReference type="Proteomes" id="UP000315115">
    <property type="component" value="Chromosome 2"/>
</dbReference>
<protein>
    <submittedName>
        <fullName evidence="1">Uncharacterized protein</fullName>
    </submittedName>
</protein>
<gene>
    <name evidence="1" type="ORF">VroAM7_34360</name>
</gene>
<proteinExistence type="predicted"/>
<dbReference type="EMBL" id="AP019799">
    <property type="protein sequence ID" value="BBL90783.1"/>
    <property type="molecule type" value="Genomic_DNA"/>
</dbReference>
<organism evidence="1 2">
    <name type="scientific">Vibrio rotiferianus</name>
    <dbReference type="NCBI Taxonomy" id="190895"/>
    <lineage>
        <taxon>Bacteria</taxon>
        <taxon>Pseudomonadati</taxon>
        <taxon>Pseudomonadota</taxon>
        <taxon>Gammaproteobacteria</taxon>
        <taxon>Vibrionales</taxon>
        <taxon>Vibrionaceae</taxon>
        <taxon>Vibrio</taxon>
    </lineage>
</organism>
<dbReference type="RefSeq" id="WP_143693513.1">
    <property type="nucleotide sequence ID" value="NZ_AP019799.1"/>
</dbReference>
<sequence>MDDIRFRELLAELDDLSDTQKRYLINKAQLSLEYTHKHSSILDILSQEELNALLSIDNSKND</sequence>